<evidence type="ECO:0000313" key="1">
    <source>
        <dbReference type="EMBL" id="KAI0049466.1"/>
    </source>
</evidence>
<evidence type="ECO:0000313" key="2">
    <source>
        <dbReference type="Proteomes" id="UP000814033"/>
    </source>
</evidence>
<organism evidence="1 2">
    <name type="scientific">Auriscalpium vulgare</name>
    <dbReference type="NCBI Taxonomy" id="40419"/>
    <lineage>
        <taxon>Eukaryota</taxon>
        <taxon>Fungi</taxon>
        <taxon>Dikarya</taxon>
        <taxon>Basidiomycota</taxon>
        <taxon>Agaricomycotina</taxon>
        <taxon>Agaricomycetes</taxon>
        <taxon>Russulales</taxon>
        <taxon>Auriscalpiaceae</taxon>
        <taxon>Auriscalpium</taxon>
    </lineage>
</organism>
<gene>
    <name evidence="1" type="ORF">FA95DRAFT_881848</name>
</gene>
<protein>
    <submittedName>
        <fullName evidence="1">Zip-domain-containing protein</fullName>
    </submittedName>
</protein>
<keyword evidence="2" id="KW-1185">Reference proteome</keyword>
<name>A0ACB8RZB2_9AGAM</name>
<reference evidence="1" key="1">
    <citation type="submission" date="2021-02" db="EMBL/GenBank/DDBJ databases">
        <authorList>
            <consortium name="DOE Joint Genome Institute"/>
            <person name="Ahrendt S."/>
            <person name="Looney B.P."/>
            <person name="Miyauchi S."/>
            <person name="Morin E."/>
            <person name="Drula E."/>
            <person name="Courty P.E."/>
            <person name="Chicoki N."/>
            <person name="Fauchery L."/>
            <person name="Kohler A."/>
            <person name="Kuo A."/>
            <person name="Labutti K."/>
            <person name="Pangilinan J."/>
            <person name="Lipzen A."/>
            <person name="Riley R."/>
            <person name="Andreopoulos W."/>
            <person name="He G."/>
            <person name="Johnson J."/>
            <person name="Barry K.W."/>
            <person name="Grigoriev I.V."/>
            <person name="Nagy L."/>
            <person name="Hibbett D."/>
            <person name="Henrissat B."/>
            <person name="Matheny P.B."/>
            <person name="Labbe J."/>
            <person name="Martin F."/>
        </authorList>
    </citation>
    <scope>NUCLEOTIDE SEQUENCE</scope>
    <source>
        <strain evidence="1">FP105234-sp</strain>
    </source>
</reference>
<dbReference type="EMBL" id="MU275873">
    <property type="protein sequence ID" value="KAI0049466.1"/>
    <property type="molecule type" value="Genomic_DNA"/>
</dbReference>
<sequence>MRDRPNMRTAFNSTLYPNSPSLPAPMSEFFMLVAMATLLGLTSFIVGMIPLTLTVSGTLLSCLSALGTGLLLGTGLGVIIPEGIEALSTDGGTLSNSLISLPLLSGFSFMLLVEQFASGSTHTFAHHPQPRTSMDFAFDAELSEAELADGPLSTPRHLSFDAASPGVHPRNRATDEGLAANAVTVGLVVHGLADGFALGISALSGSNSSDLSLLVFLALAIHKVPTALAYAVSLVSASLPRAVCRRHLLAFSASTPLGAILSYALFRLVDGTNIHRAGIALLISAGSFLYVATVLQPATHKTPARSEDISSHMRTLLVTVGIFIPTAMSILLEHNHDHIPSQSGA</sequence>
<proteinExistence type="predicted"/>
<dbReference type="Proteomes" id="UP000814033">
    <property type="component" value="Unassembled WGS sequence"/>
</dbReference>
<accession>A0ACB8RZB2</accession>
<comment type="caution">
    <text evidence="1">The sequence shown here is derived from an EMBL/GenBank/DDBJ whole genome shotgun (WGS) entry which is preliminary data.</text>
</comment>
<reference evidence="1" key="2">
    <citation type="journal article" date="2022" name="New Phytol.">
        <title>Evolutionary transition to the ectomycorrhizal habit in the genomes of a hyperdiverse lineage of mushroom-forming fungi.</title>
        <authorList>
            <person name="Looney B."/>
            <person name="Miyauchi S."/>
            <person name="Morin E."/>
            <person name="Drula E."/>
            <person name="Courty P.E."/>
            <person name="Kohler A."/>
            <person name="Kuo A."/>
            <person name="LaButti K."/>
            <person name="Pangilinan J."/>
            <person name="Lipzen A."/>
            <person name="Riley R."/>
            <person name="Andreopoulos W."/>
            <person name="He G."/>
            <person name="Johnson J."/>
            <person name="Nolan M."/>
            <person name="Tritt A."/>
            <person name="Barry K.W."/>
            <person name="Grigoriev I.V."/>
            <person name="Nagy L.G."/>
            <person name="Hibbett D."/>
            <person name="Henrissat B."/>
            <person name="Matheny P.B."/>
            <person name="Labbe J."/>
            <person name="Martin F.M."/>
        </authorList>
    </citation>
    <scope>NUCLEOTIDE SEQUENCE</scope>
    <source>
        <strain evidence="1">FP105234-sp</strain>
    </source>
</reference>